<keyword evidence="2" id="KW-1185">Reference proteome</keyword>
<dbReference type="EMBL" id="BOOW01000012">
    <property type="protein sequence ID" value="GII91827.1"/>
    <property type="molecule type" value="Genomic_DNA"/>
</dbReference>
<evidence type="ECO:0000313" key="1">
    <source>
        <dbReference type="EMBL" id="GII91827.1"/>
    </source>
</evidence>
<dbReference type="AlphaFoldDB" id="A0A919REA5"/>
<gene>
    <name evidence="1" type="ORF">Ssi02_20580</name>
</gene>
<comment type="caution">
    <text evidence="1">The sequence shown here is derived from an EMBL/GenBank/DDBJ whole genome shotgun (WGS) entry which is preliminary data.</text>
</comment>
<proteinExistence type="predicted"/>
<accession>A0A919REA5</accession>
<organism evidence="1 2">
    <name type="scientific">Sinosporangium siamense</name>
    <dbReference type="NCBI Taxonomy" id="1367973"/>
    <lineage>
        <taxon>Bacteria</taxon>
        <taxon>Bacillati</taxon>
        <taxon>Actinomycetota</taxon>
        <taxon>Actinomycetes</taxon>
        <taxon>Streptosporangiales</taxon>
        <taxon>Streptosporangiaceae</taxon>
        <taxon>Sinosporangium</taxon>
    </lineage>
</organism>
<reference evidence="1" key="1">
    <citation type="submission" date="2021-01" db="EMBL/GenBank/DDBJ databases">
        <title>Whole genome shotgun sequence of Sinosporangium siamense NBRC 109515.</title>
        <authorList>
            <person name="Komaki H."/>
            <person name="Tamura T."/>
        </authorList>
    </citation>
    <scope>NUCLEOTIDE SEQUENCE</scope>
    <source>
        <strain evidence="1">NBRC 109515</strain>
    </source>
</reference>
<evidence type="ECO:0000313" key="2">
    <source>
        <dbReference type="Proteomes" id="UP000606172"/>
    </source>
</evidence>
<protein>
    <submittedName>
        <fullName evidence="1">Uncharacterized protein</fullName>
    </submittedName>
</protein>
<name>A0A919REA5_9ACTN</name>
<sequence>MGAMQALRGHWAAETHVTDPITCPECGGRKQQRLGTFYFRCRFCKGLGWVGGPNEPAETNHTPPKQAPPVWERSQWRDPMVASTFPCRYCLGAQVVTSVDEAARTMLTVPCQCAAKAGGAD</sequence>
<dbReference type="Proteomes" id="UP000606172">
    <property type="component" value="Unassembled WGS sequence"/>
</dbReference>